<dbReference type="EMBL" id="JAJSOF020000041">
    <property type="protein sequence ID" value="KAJ4425935.1"/>
    <property type="molecule type" value="Genomic_DNA"/>
</dbReference>
<protein>
    <submittedName>
        <fullName evidence="1">Uncharacterized protein</fullName>
    </submittedName>
</protein>
<reference evidence="1 2" key="1">
    <citation type="journal article" date="2022" name="Allergy">
        <title>Genome assembly and annotation of Periplaneta americana reveal a comprehensive cockroach allergen profile.</title>
        <authorList>
            <person name="Wang L."/>
            <person name="Xiong Q."/>
            <person name="Saelim N."/>
            <person name="Wang L."/>
            <person name="Nong W."/>
            <person name="Wan A.T."/>
            <person name="Shi M."/>
            <person name="Liu X."/>
            <person name="Cao Q."/>
            <person name="Hui J.H.L."/>
            <person name="Sookrung N."/>
            <person name="Leung T.F."/>
            <person name="Tungtrongchitr A."/>
            <person name="Tsui S.K.W."/>
        </authorList>
    </citation>
    <scope>NUCLEOTIDE SEQUENCE [LARGE SCALE GENOMIC DNA]</scope>
    <source>
        <strain evidence="1">PWHHKU_190912</strain>
    </source>
</reference>
<name>A0ABQ8RW80_PERAM</name>
<dbReference type="Proteomes" id="UP001148838">
    <property type="component" value="Unassembled WGS sequence"/>
</dbReference>
<proteinExistence type="predicted"/>
<comment type="caution">
    <text evidence="1">The sequence shown here is derived from an EMBL/GenBank/DDBJ whole genome shotgun (WGS) entry which is preliminary data.</text>
</comment>
<evidence type="ECO:0000313" key="1">
    <source>
        <dbReference type="EMBL" id="KAJ4425935.1"/>
    </source>
</evidence>
<gene>
    <name evidence="1" type="ORF">ANN_27561</name>
</gene>
<accession>A0ABQ8RW80</accession>
<evidence type="ECO:0000313" key="2">
    <source>
        <dbReference type="Proteomes" id="UP001148838"/>
    </source>
</evidence>
<sequence>MVASLCEGGNEPAGSLKAIWQLLDLNVTGMKEECVDDSYDHTSEIKFEEILLPNNFPVVKCEVESHLQKDGWHTGSQRIQETYTYRSIPEWTQPPPPGTESCRLFCTGRGGFRTKRVFLLRSVTFATRSNRTTWATWKSVRNHPLKNKRRRMTCIHPVLWLHHGQDYQTAKKTRN</sequence>
<keyword evidence="2" id="KW-1185">Reference proteome</keyword>
<organism evidence="1 2">
    <name type="scientific">Periplaneta americana</name>
    <name type="common">American cockroach</name>
    <name type="synonym">Blatta americana</name>
    <dbReference type="NCBI Taxonomy" id="6978"/>
    <lineage>
        <taxon>Eukaryota</taxon>
        <taxon>Metazoa</taxon>
        <taxon>Ecdysozoa</taxon>
        <taxon>Arthropoda</taxon>
        <taxon>Hexapoda</taxon>
        <taxon>Insecta</taxon>
        <taxon>Pterygota</taxon>
        <taxon>Neoptera</taxon>
        <taxon>Polyneoptera</taxon>
        <taxon>Dictyoptera</taxon>
        <taxon>Blattodea</taxon>
        <taxon>Blattoidea</taxon>
        <taxon>Blattidae</taxon>
        <taxon>Blattinae</taxon>
        <taxon>Periplaneta</taxon>
    </lineage>
</organism>